<evidence type="ECO:0000256" key="2">
    <source>
        <dbReference type="ARBA" id="ARBA00005752"/>
    </source>
</evidence>
<dbReference type="InterPro" id="IPR051786">
    <property type="entry name" value="ASN_synthetase/amidase"/>
</dbReference>
<evidence type="ECO:0000256" key="3">
    <source>
        <dbReference type="ARBA" id="ARBA00012737"/>
    </source>
</evidence>
<dbReference type="InterPro" id="IPR014729">
    <property type="entry name" value="Rossmann-like_a/b/a_fold"/>
</dbReference>
<dbReference type="PANTHER" id="PTHR43284">
    <property type="entry name" value="ASPARAGINE SYNTHETASE (GLUTAMINE-HYDROLYZING)"/>
    <property type="match status" value="1"/>
</dbReference>
<sequence length="671" mass="74571">MCGIAGVHSLEEGLSPPTLEQLGRMAAALRHRGPDASGLFRDARAGLAHTRLAIVDPAGGQQPLGNAAGTVWLVFNGEIFNHVELRQELEAQGHTFRTRCDTEVVLQAYERWGPAAFERFDGQWAVALWDTRERMLVLSRDPLGIRPLYLRVHGGRLYLASEVKALFAAEPSLPRELDPVGLDETFTFWTAVAPQTVFRGVTELEPGHTRVYRAGGRVQEHCYWRPRFPPEVAHFGGSLTEAAEAVGQALRDAVRLQVTRADVPVGSYLSGGLDSSLVAALGRQMVSGSFFTFSMRFTDAEFDETEYQRLVAQRIGSEHRELLVSRADIAQAFPRVIEHTERPLLRTAPVPLFLLSRLVRDSGLKVVLTGEGADEVFAGYDLFREAKVRRFWARQPGSSLRPRLLERLYPYLTRSPVTERAMAQRFFGRNLAGWRTPGFSHEPRWHTTSALKRLFSPGLRNALQGGDAVERLRNTLPEALGGWDFLAQDQYLEMRTLLSGYLLSAQGDRVLMGHSVEGRFPFLHAGVVALAASLPPSFKLRGLDEKHVLKRAGRELLPPAILERTKQPYRAPDAGCFVEPAAREWVEELLCERALEDSGLFEPRAVGQLWRKCLAQGGQAPLSNSDNMALVGVLSTQLLHFQRVRRAPESAPPAPPDSLTDLLDPSTRLTP</sequence>
<evidence type="ECO:0000256" key="1">
    <source>
        <dbReference type="ARBA" id="ARBA00005187"/>
    </source>
</evidence>
<keyword evidence="10" id="KW-0436">Ligase</keyword>
<dbReference type="SUPFAM" id="SSF56235">
    <property type="entry name" value="N-terminal nucleophile aminohydrolases (Ntn hydrolases)"/>
    <property type="match status" value="1"/>
</dbReference>
<comment type="similarity">
    <text evidence="2">Belongs to the asparagine synthetase family.</text>
</comment>
<evidence type="ECO:0000256" key="6">
    <source>
        <dbReference type="ARBA" id="ARBA00022962"/>
    </source>
</evidence>
<proteinExistence type="inferred from homology"/>
<comment type="pathway">
    <text evidence="1">Amino-acid biosynthesis; L-asparagine biosynthesis; L-asparagine from L-aspartate (L-Gln route): step 1/1.</text>
</comment>
<gene>
    <name evidence="10" type="primary">asnB</name>
    <name evidence="10" type="ORF">SYV04_36060</name>
</gene>
<dbReference type="EC" id="6.3.5.4" evidence="3"/>
<dbReference type="Gene3D" id="3.40.50.620">
    <property type="entry name" value="HUPs"/>
    <property type="match status" value="1"/>
</dbReference>
<comment type="catalytic activity">
    <reaction evidence="7">
        <text>L-aspartate + L-glutamine + ATP + H2O = L-asparagine + L-glutamate + AMP + diphosphate + H(+)</text>
        <dbReference type="Rhea" id="RHEA:12228"/>
        <dbReference type="ChEBI" id="CHEBI:15377"/>
        <dbReference type="ChEBI" id="CHEBI:15378"/>
        <dbReference type="ChEBI" id="CHEBI:29985"/>
        <dbReference type="ChEBI" id="CHEBI:29991"/>
        <dbReference type="ChEBI" id="CHEBI:30616"/>
        <dbReference type="ChEBI" id="CHEBI:33019"/>
        <dbReference type="ChEBI" id="CHEBI:58048"/>
        <dbReference type="ChEBI" id="CHEBI:58359"/>
        <dbReference type="ChEBI" id="CHEBI:456215"/>
        <dbReference type="EC" id="6.3.5.4"/>
    </reaction>
</comment>
<evidence type="ECO:0000256" key="7">
    <source>
        <dbReference type="ARBA" id="ARBA00048741"/>
    </source>
</evidence>
<dbReference type="RefSeq" id="WP_321550569.1">
    <property type="nucleotide sequence ID" value="NZ_JAXIVS010000016.1"/>
</dbReference>
<dbReference type="PIRSF" id="PIRSF001589">
    <property type="entry name" value="Asn_synthetase_glu-h"/>
    <property type="match status" value="1"/>
</dbReference>
<dbReference type="CDD" id="cd00712">
    <property type="entry name" value="AsnB"/>
    <property type="match status" value="1"/>
</dbReference>
<dbReference type="GO" id="GO:0004066">
    <property type="term" value="F:asparagine synthase (glutamine-hydrolyzing) activity"/>
    <property type="evidence" value="ECO:0007669"/>
    <property type="project" value="UniProtKB-EC"/>
</dbReference>
<evidence type="ECO:0000313" key="11">
    <source>
        <dbReference type="Proteomes" id="UP001291309"/>
    </source>
</evidence>
<keyword evidence="5" id="KW-0067">ATP-binding</keyword>
<keyword evidence="6" id="KW-0315">Glutamine amidotransferase</keyword>
<comment type="caution">
    <text evidence="10">The sequence shown here is derived from an EMBL/GenBank/DDBJ whole genome shotgun (WGS) entry which is preliminary data.</text>
</comment>
<dbReference type="Gene3D" id="3.60.20.10">
    <property type="entry name" value="Glutamine Phosphoribosylpyrophosphate, subunit 1, domain 1"/>
    <property type="match status" value="1"/>
</dbReference>
<evidence type="ECO:0000313" key="10">
    <source>
        <dbReference type="EMBL" id="MDY7231858.1"/>
    </source>
</evidence>
<dbReference type="PANTHER" id="PTHR43284:SF1">
    <property type="entry name" value="ASPARAGINE SYNTHETASE"/>
    <property type="match status" value="1"/>
</dbReference>
<dbReference type="Pfam" id="PF00733">
    <property type="entry name" value="Asn_synthase"/>
    <property type="match status" value="1"/>
</dbReference>
<keyword evidence="4" id="KW-0547">Nucleotide-binding</keyword>
<dbReference type="Pfam" id="PF13537">
    <property type="entry name" value="GATase_7"/>
    <property type="match status" value="1"/>
</dbReference>
<dbReference type="Proteomes" id="UP001291309">
    <property type="component" value="Unassembled WGS sequence"/>
</dbReference>
<keyword evidence="11" id="KW-1185">Reference proteome</keyword>
<reference evidence="10 11" key="1">
    <citation type="submission" date="2023-12" db="EMBL/GenBank/DDBJ databases">
        <title>the genome sequence of Hyalangium sp. s54d21.</title>
        <authorList>
            <person name="Zhang X."/>
        </authorList>
    </citation>
    <scope>NUCLEOTIDE SEQUENCE [LARGE SCALE GENOMIC DNA]</scope>
    <source>
        <strain evidence="11">s54d21</strain>
    </source>
</reference>
<feature type="region of interest" description="Disordered" evidence="8">
    <location>
        <begin position="645"/>
        <end position="671"/>
    </location>
</feature>
<dbReference type="InterPro" id="IPR006426">
    <property type="entry name" value="Asn_synth_AEB"/>
</dbReference>
<feature type="domain" description="Glutamine amidotransferase type-2" evidence="9">
    <location>
        <begin position="2"/>
        <end position="215"/>
    </location>
</feature>
<dbReference type="InterPro" id="IPR001962">
    <property type="entry name" value="Asn_synthase"/>
</dbReference>
<dbReference type="InterPro" id="IPR017932">
    <property type="entry name" value="GATase_2_dom"/>
</dbReference>
<accession>A0ABU5HEI1</accession>
<dbReference type="InterPro" id="IPR033738">
    <property type="entry name" value="AsnB_N"/>
</dbReference>
<dbReference type="CDD" id="cd01991">
    <property type="entry name" value="Asn_synthase_B_C"/>
    <property type="match status" value="1"/>
</dbReference>
<protein>
    <recommendedName>
        <fullName evidence="3">asparagine synthase (glutamine-hydrolyzing)</fullName>
        <ecNumber evidence="3">6.3.5.4</ecNumber>
    </recommendedName>
</protein>
<name>A0ABU5HEI1_9BACT</name>
<evidence type="ECO:0000259" key="9">
    <source>
        <dbReference type="PROSITE" id="PS51278"/>
    </source>
</evidence>
<dbReference type="InterPro" id="IPR029055">
    <property type="entry name" value="Ntn_hydrolases_N"/>
</dbReference>
<dbReference type="PROSITE" id="PS51278">
    <property type="entry name" value="GATASE_TYPE_2"/>
    <property type="match status" value="1"/>
</dbReference>
<evidence type="ECO:0000256" key="5">
    <source>
        <dbReference type="ARBA" id="ARBA00022840"/>
    </source>
</evidence>
<dbReference type="NCBIfam" id="TIGR01536">
    <property type="entry name" value="asn_synth_AEB"/>
    <property type="match status" value="1"/>
</dbReference>
<dbReference type="SUPFAM" id="SSF52402">
    <property type="entry name" value="Adenine nucleotide alpha hydrolases-like"/>
    <property type="match status" value="1"/>
</dbReference>
<organism evidence="10 11">
    <name type="scientific">Hyalangium rubrum</name>
    <dbReference type="NCBI Taxonomy" id="3103134"/>
    <lineage>
        <taxon>Bacteria</taxon>
        <taxon>Pseudomonadati</taxon>
        <taxon>Myxococcota</taxon>
        <taxon>Myxococcia</taxon>
        <taxon>Myxococcales</taxon>
        <taxon>Cystobacterineae</taxon>
        <taxon>Archangiaceae</taxon>
        <taxon>Hyalangium</taxon>
    </lineage>
</organism>
<dbReference type="EMBL" id="JAXIVS010000016">
    <property type="protein sequence ID" value="MDY7231858.1"/>
    <property type="molecule type" value="Genomic_DNA"/>
</dbReference>
<evidence type="ECO:0000256" key="8">
    <source>
        <dbReference type="SAM" id="MobiDB-lite"/>
    </source>
</evidence>
<evidence type="ECO:0000256" key="4">
    <source>
        <dbReference type="ARBA" id="ARBA00022741"/>
    </source>
</evidence>